<keyword evidence="1" id="KW-0812">Transmembrane</keyword>
<evidence type="ECO:0000256" key="1">
    <source>
        <dbReference type="SAM" id="Phobius"/>
    </source>
</evidence>
<dbReference type="EMBL" id="VHLG01000001">
    <property type="protein sequence ID" value="TPW33167.1"/>
    <property type="molecule type" value="Genomic_DNA"/>
</dbReference>
<evidence type="ECO:0000313" key="2">
    <source>
        <dbReference type="EMBL" id="TPW33167.1"/>
    </source>
</evidence>
<keyword evidence="1" id="KW-0472">Membrane</keyword>
<protein>
    <submittedName>
        <fullName evidence="2">DUF2065 domain-containing protein</fullName>
    </submittedName>
</protein>
<dbReference type="RefSeq" id="WP_141147103.1">
    <property type="nucleotide sequence ID" value="NZ_VHLG01000001.1"/>
</dbReference>
<keyword evidence="3" id="KW-1185">Reference proteome</keyword>
<keyword evidence="1" id="KW-1133">Transmembrane helix</keyword>
<dbReference type="OrthoDB" id="9815199at2"/>
<organism evidence="2 3">
    <name type="scientific">Martelella alba</name>
    <dbReference type="NCBI Taxonomy" id="2590451"/>
    <lineage>
        <taxon>Bacteria</taxon>
        <taxon>Pseudomonadati</taxon>
        <taxon>Pseudomonadota</taxon>
        <taxon>Alphaproteobacteria</taxon>
        <taxon>Hyphomicrobiales</taxon>
        <taxon>Aurantimonadaceae</taxon>
        <taxon>Martelella</taxon>
    </lineage>
</organism>
<evidence type="ECO:0000313" key="3">
    <source>
        <dbReference type="Proteomes" id="UP000318801"/>
    </source>
</evidence>
<dbReference type="AlphaFoldDB" id="A0A506UIM9"/>
<feature type="transmembrane region" description="Helical" evidence="1">
    <location>
        <begin position="6"/>
        <end position="24"/>
    </location>
</feature>
<proteinExistence type="predicted"/>
<feature type="transmembrane region" description="Helical" evidence="1">
    <location>
        <begin position="45"/>
        <end position="65"/>
    </location>
</feature>
<accession>A0A506UIM9</accession>
<name>A0A506UIM9_9HYPH</name>
<comment type="caution">
    <text evidence="2">The sequence shown here is derived from an EMBL/GenBank/DDBJ whole genome shotgun (WGS) entry which is preliminary data.</text>
</comment>
<dbReference type="Proteomes" id="UP000318801">
    <property type="component" value="Unassembled WGS sequence"/>
</dbReference>
<sequence>MPLRDIVIGLAFFLVIEGLVYALAPSLVKAMARHIPEIDEGYLRILGVVAVAGGVGLVWLVHTSLTGF</sequence>
<reference evidence="2 3" key="1">
    <citation type="submission" date="2019-06" db="EMBL/GenBank/DDBJ databases">
        <authorList>
            <person name="Li M."/>
        </authorList>
    </citation>
    <scope>NUCLEOTIDE SEQUENCE [LARGE SCALE GENOMIC DNA]</scope>
    <source>
        <strain evidence="2 3">BGMRC2036</strain>
    </source>
</reference>
<dbReference type="InterPro" id="IPR019201">
    <property type="entry name" value="DUF2065"/>
</dbReference>
<dbReference type="Pfam" id="PF09838">
    <property type="entry name" value="DUF2065"/>
    <property type="match status" value="1"/>
</dbReference>
<gene>
    <name evidence="2" type="ORF">FJU08_00960</name>
</gene>